<evidence type="ECO:0000313" key="4">
    <source>
        <dbReference type="Proteomes" id="UP001612915"/>
    </source>
</evidence>
<dbReference type="CDD" id="cd01948">
    <property type="entry name" value="EAL"/>
    <property type="match status" value="1"/>
</dbReference>
<dbReference type="SMART" id="SM00267">
    <property type="entry name" value="GGDEF"/>
    <property type="match status" value="1"/>
</dbReference>
<name>A0ABW8AJH7_9ACTN</name>
<dbReference type="InterPro" id="IPR029787">
    <property type="entry name" value="Nucleotide_cyclase"/>
</dbReference>
<accession>A0ABW8AJH7</accession>
<keyword evidence="4" id="KW-1185">Reference proteome</keyword>
<dbReference type="InterPro" id="IPR043128">
    <property type="entry name" value="Rev_trsase/Diguanyl_cyclase"/>
</dbReference>
<dbReference type="Pfam" id="PF00990">
    <property type="entry name" value="GGDEF"/>
    <property type="match status" value="1"/>
</dbReference>
<dbReference type="PANTHER" id="PTHR33121">
    <property type="entry name" value="CYCLIC DI-GMP PHOSPHODIESTERASE PDEF"/>
    <property type="match status" value="1"/>
</dbReference>
<sequence length="504" mass="54054">MIGAALLVALAAGVSTLGGLFLGAHLALSLTLATLWVHAWSAARWWRHHANRLLHDSGRDSLTGLLNRSGLAERLREIDDGDEPWMALILGVDSLTAVNERFGVRAADELLLVVTRAMSRCAPADAVLARLGGGEFMLLAPGELQHGRRLGVTMQTAASEALAYELPGVDVGTHVGVGRLLPMGLAAEPSPETGDTSDLMNRLGEVVAAAAVAKQLGPDAIEVYEGALQATRERQLLLESRLRSAVANGRIRTVAQPIWDMATAETRGYEALARWRDEELGEISPGEFIPVAEQSDLIIEIGRQVLVRSIEQAAAAGVFAAGRYLSVNASPVQLRRPGLAELVEAQLEIHDLDPQQLVIEVTESVLITDDDPALRTLIDLRALGVRLAIDDFGTGYSAIGYLRQLPVQLLKMDMSLTRSLEAEPRTRDIVLAVQEMATRMGMSVVMEGVETEAQADMCRSLGADLGQGWLHGRPTEWSRVVVESGRTPSVAAPGTIGPEASVQL</sequence>
<dbReference type="Proteomes" id="UP001612915">
    <property type="component" value="Unassembled WGS sequence"/>
</dbReference>
<comment type="caution">
    <text evidence="3">The sequence shown here is derived from an EMBL/GenBank/DDBJ whole genome shotgun (WGS) entry which is preliminary data.</text>
</comment>
<protein>
    <submittedName>
        <fullName evidence="3">Bifunctional diguanylate cyclase/phosphodiesterase</fullName>
    </submittedName>
</protein>
<proteinExistence type="predicted"/>
<gene>
    <name evidence="3" type="ORF">ACIB24_03710</name>
</gene>
<evidence type="ECO:0000313" key="3">
    <source>
        <dbReference type="EMBL" id="MFI7586162.1"/>
    </source>
</evidence>
<dbReference type="PANTHER" id="PTHR33121:SF70">
    <property type="entry name" value="SIGNALING PROTEIN YKOW"/>
    <property type="match status" value="1"/>
</dbReference>
<dbReference type="EMBL" id="JBITLV010000001">
    <property type="protein sequence ID" value="MFI7586162.1"/>
    <property type="molecule type" value="Genomic_DNA"/>
</dbReference>
<dbReference type="InterPro" id="IPR000160">
    <property type="entry name" value="GGDEF_dom"/>
</dbReference>
<evidence type="ECO:0000259" key="1">
    <source>
        <dbReference type="PROSITE" id="PS50883"/>
    </source>
</evidence>
<dbReference type="RefSeq" id="WP_398275325.1">
    <property type="nucleotide sequence ID" value="NZ_JBITLV010000001.1"/>
</dbReference>
<organism evidence="3 4">
    <name type="scientific">Spongisporangium articulatum</name>
    <dbReference type="NCBI Taxonomy" id="3362603"/>
    <lineage>
        <taxon>Bacteria</taxon>
        <taxon>Bacillati</taxon>
        <taxon>Actinomycetota</taxon>
        <taxon>Actinomycetes</taxon>
        <taxon>Kineosporiales</taxon>
        <taxon>Kineosporiaceae</taxon>
        <taxon>Spongisporangium</taxon>
    </lineage>
</organism>
<dbReference type="SUPFAM" id="SSF55073">
    <property type="entry name" value="Nucleotide cyclase"/>
    <property type="match status" value="1"/>
</dbReference>
<feature type="domain" description="EAL" evidence="1">
    <location>
        <begin position="235"/>
        <end position="488"/>
    </location>
</feature>
<dbReference type="SMART" id="SM00052">
    <property type="entry name" value="EAL"/>
    <property type="match status" value="1"/>
</dbReference>
<dbReference type="Gene3D" id="3.30.70.270">
    <property type="match status" value="1"/>
</dbReference>
<evidence type="ECO:0000259" key="2">
    <source>
        <dbReference type="PROSITE" id="PS50887"/>
    </source>
</evidence>
<dbReference type="PROSITE" id="PS50887">
    <property type="entry name" value="GGDEF"/>
    <property type="match status" value="1"/>
</dbReference>
<dbReference type="PROSITE" id="PS50883">
    <property type="entry name" value="EAL"/>
    <property type="match status" value="1"/>
</dbReference>
<dbReference type="Pfam" id="PF00563">
    <property type="entry name" value="EAL"/>
    <property type="match status" value="1"/>
</dbReference>
<dbReference type="Gene3D" id="3.20.20.450">
    <property type="entry name" value="EAL domain"/>
    <property type="match status" value="1"/>
</dbReference>
<feature type="domain" description="GGDEF" evidence="2">
    <location>
        <begin position="83"/>
        <end position="226"/>
    </location>
</feature>
<dbReference type="InterPro" id="IPR035919">
    <property type="entry name" value="EAL_sf"/>
</dbReference>
<dbReference type="SUPFAM" id="SSF141868">
    <property type="entry name" value="EAL domain-like"/>
    <property type="match status" value="1"/>
</dbReference>
<dbReference type="InterPro" id="IPR050706">
    <property type="entry name" value="Cyclic-di-GMP_PDE-like"/>
</dbReference>
<reference evidence="3 4" key="1">
    <citation type="submission" date="2024-10" db="EMBL/GenBank/DDBJ databases">
        <title>The Natural Products Discovery Center: Release of the First 8490 Sequenced Strains for Exploring Actinobacteria Biosynthetic Diversity.</title>
        <authorList>
            <person name="Kalkreuter E."/>
            <person name="Kautsar S.A."/>
            <person name="Yang D."/>
            <person name="Bader C.D."/>
            <person name="Teijaro C.N."/>
            <person name="Fluegel L."/>
            <person name="Davis C.M."/>
            <person name="Simpson J.R."/>
            <person name="Lauterbach L."/>
            <person name="Steele A.D."/>
            <person name="Gui C."/>
            <person name="Meng S."/>
            <person name="Li G."/>
            <person name="Viehrig K."/>
            <person name="Ye F."/>
            <person name="Su P."/>
            <person name="Kiefer A.F."/>
            <person name="Nichols A."/>
            <person name="Cepeda A.J."/>
            <person name="Yan W."/>
            <person name="Fan B."/>
            <person name="Jiang Y."/>
            <person name="Adhikari A."/>
            <person name="Zheng C.-J."/>
            <person name="Schuster L."/>
            <person name="Cowan T.M."/>
            <person name="Smanski M.J."/>
            <person name="Chevrette M.G."/>
            <person name="De Carvalho L.P.S."/>
            <person name="Shen B."/>
        </authorList>
    </citation>
    <scope>NUCLEOTIDE SEQUENCE [LARGE SCALE GENOMIC DNA]</scope>
    <source>
        <strain evidence="3 4">NPDC049639</strain>
    </source>
</reference>
<dbReference type="InterPro" id="IPR001633">
    <property type="entry name" value="EAL_dom"/>
</dbReference>